<organism evidence="3 4">
    <name type="scientific">Sphingoaurantiacus capsulatus</name>
    <dbReference type="NCBI Taxonomy" id="1771310"/>
    <lineage>
        <taxon>Bacteria</taxon>
        <taxon>Pseudomonadati</taxon>
        <taxon>Pseudomonadota</taxon>
        <taxon>Alphaproteobacteria</taxon>
        <taxon>Sphingomonadales</taxon>
        <taxon>Sphingosinicellaceae</taxon>
        <taxon>Sphingoaurantiacus</taxon>
    </lineage>
</organism>
<feature type="signal peptide" evidence="1">
    <location>
        <begin position="1"/>
        <end position="25"/>
    </location>
</feature>
<dbReference type="EMBL" id="JBHRXV010000001">
    <property type="protein sequence ID" value="MFC3711307.1"/>
    <property type="molecule type" value="Genomic_DNA"/>
</dbReference>
<reference evidence="4" key="1">
    <citation type="journal article" date="2019" name="Int. J. Syst. Evol. Microbiol.">
        <title>The Global Catalogue of Microorganisms (GCM) 10K type strain sequencing project: providing services to taxonomists for standard genome sequencing and annotation.</title>
        <authorList>
            <consortium name="The Broad Institute Genomics Platform"/>
            <consortium name="The Broad Institute Genome Sequencing Center for Infectious Disease"/>
            <person name="Wu L."/>
            <person name="Ma J."/>
        </authorList>
    </citation>
    <scope>NUCLEOTIDE SEQUENCE [LARGE SCALE GENOMIC DNA]</scope>
    <source>
        <strain evidence="4">KCTC 42644</strain>
    </source>
</reference>
<keyword evidence="4" id="KW-1185">Reference proteome</keyword>
<protein>
    <submittedName>
        <fullName evidence="3">PEP-CTERM sorting domain-containing protein</fullName>
    </submittedName>
</protein>
<dbReference type="NCBIfam" id="TIGR02913">
    <property type="entry name" value="HAF_rpt"/>
    <property type="match status" value="3"/>
</dbReference>
<evidence type="ECO:0000313" key="4">
    <source>
        <dbReference type="Proteomes" id="UP001595615"/>
    </source>
</evidence>
<gene>
    <name evidence="3" type="ORF">ACFOMD_01915</name>
</gene>
<feature type="chain" id="PRO_5046595144" evidence="1">
    <location>
        <begin position="26"/>
        <end position="381"/>
    </location>
</feature>
<proteinExistence type="predicted"/>
<evidence type="ECO:0000259" key="2">
    <source>
        <dbReference type="Pfam" id="PF07589"/>
    </source>
</evidence>
<sequence length="381" mass="38033">MRSLKLLAAAAGLAAAHTAATPALAAPTYTLTDIGDLPGGANNSQAYGINNLGQVVGSSNGTNGQVGFVWTNGVMTALPNLPGGNNYNSAARSINDSGQIVGTGVGLGASGQAVNRGVIWQNGVATSMGDLPGGNDYSLAYGINNSGQVGGTSAATTFTTSALWQNGSLTDLGDLPGASSSQGFAINSSGHVVGQSVVGGQTRATLFANGQATYLGDLPGGLVSSIARDIGDAGHIVGQSSTTNGVSTVTHAFMWINGVMTDLGDLAGGSDASIAYGVNSAGRVAGYGFDNTGVQATMWFDSQVFSLASLVSNLGGWRLNQATAINERGQIVGYGAVGGVTRAFLLTPDSFDDAVEVPEPAALGLFGLGLLGLAARRRRAA</sequence>
<dbReference type="RefSeq" id="WP_380855960.1">
    <property type="nucleotide sequence ID" value="NZ_JBHRXV010000001.1"/>
</dbReference>
<evidence type="ECO:0000313" key="3">
    <source>
        <dbReference type="EMBL" id="MFC3711307.1"/>
    </source>
</evidence>
<dbReference type="Proteomes" id="UP001595615">
    <property type="component" value="Unassembled WGS sequence"/>
</dbReference>
<dbReference type="InterPro" id="IPR013424">
    <property type="entry name" value="Ice-binding_C"/>
</dbReference>
<evidence type="ECO:0000256" key="1">
    <source>
        <dbReference type="SAM" id="SignalP"/>
    </source>
</evidence>
<dbReference type="NCBIfam" id="TIGR02595">
    <property type="entry name" value="PEP_CTERM"/>
    <property type="match status" value="1"/>
</dbReference>
<dbReference type="InterPro" id="IPR014262">
    <property type="entry name" value="HAF_rpt"/>
</dbReference>
<keyword evidence="1" id="KW-0732">Signal</keyword>
<accession>A0ABV7X7S1</accession>
<comment type="caution">
    <text evidence="3">The sequence shown here is derived from an EMBL/GenBank/DDBJ whole genome shotgun (WGS) entry which is preliminary data.</text>
</comment>
<feature type="domain" description="Ice-binding protein C-terminal" evidence="2">
    <location>
        <begin position="357"/>
        <end position="378"/>
    </location>
</feature>
<dbReference type="Pfam" id="PF07589">
    <property type="entry name" value="PEP-CTERM"/>
    <property type="match status" value="1"/>
</dbReference>
<name>A0ABV7X7S1_9SPHN</name>